<evidence type="ECO:0000259" key="3">
    <source>
        <dbReference type="PROSITE" id="PS50206"/>
    </source>
</evidence>
<dbReference type="PANTHER" id="PTHR43268">
    <property type="entry name" value="THIOSULFATE SULFURTRANSFERASE/RHODANESE-LIKE DOMAIN-CONTAINING PROTEIN 2"/>
    <property type="match status" value="1"/>
</dbReference>
<dbReference type="Proteomes" id="UP001156882">
    <property type="component" value="Unassembled WGS sequence"/>
</dbReference>
<dbReference type="InterPro" id="IPR040503">
    <property type="entry name" value="TRHO_N"/>
</dbReference>
<dbReference type="Gene3D" id="3.40.250.10">
    <property type="entry name" value="Rhodanese-like domain"/>
    <property type="match status" value="1"/>
</dbReference>
<dbReference type="CDD" id="cd01518">
    <property type="entry name" value="RHOD_YceA"/>
    <property type="match status" value="1"/>
</dbReference>
<dbReference type="InterPro" id="IPR001763">
    <property type="entry name" value="Rhodanese-like_dom"/>
</dbReference>
<accession>A0ABQ6CEU3</accession>
<keyword evidence="5" id="KW-1185">Reference proteome</keyword>
<feature type="region of interest" description="Disordered" evidence="2">
    <location>
        <begin position="294"/>
        <end position="335"/>
    </location>
</feature>
<keyword evidence="1" id="KW-0560">Oxidoreductase</keyword>
<dbReference type="HAMAP" id="MF_00469">
    <property type="entry name" value="TrhO"/>
    <property type="match status" value="1"/>
</dbReference>
<dbReference type="Pfam" id="PF17773">
    <property type="entry name" value="UPF0176_N"/>
    <property type="match status" value="1"/>
</dbReference>
<evidence type="ECO:0000313" key="4">
    <source>
        <dbReference type="EMBL" id="GLS18157.1"/>
    </source>
</evidence>
<dbReference type="InterPro" id="IPR036873">
    <property type="entry name" value="Rhodanese-like_dom_sf"/>
</dbReference>
<feature type="domain" description="Rhodanese" evidence="3">
    <location>
        <begin position="123"/>
        <end position="217"/>
    </location>
</feature>
<protein>
    <recommendedName>
        <fullName evidence="1">tRNA uridine(34) hydroxylase</fullName>
        <ecNumber evidence="1">1.14.-.-</ecNumber>
    </recommendedName>
    <alternativeName>
        <fullName evidence="1">tRNA hydroxylation protein O</fullName>
    </alternativeName>
</protein>
<comment type="caution">
    <text evidence="4">The sequence shown here is derived from an EMBL/GenBank/DDBJ whole genome shotgun (WGS) entry which is preliminary data.</text>
</comment>
<evidence type="ECO:0000256" key="2">
    <source>
        <dbReference type="SAM" id="MobiDB-lite"/>
    </source>
</evidence>
<evidence type="ECO:0000313" key="5">
    <source>
        <dbReference type="Proteomes" id="UP001156882"/>
    </source>
</evidence>
<organism evidence="4 5">
    <name type="scientific">Labrys miyagiensis</name>
    <dbReference type="NCBI Taxonomy" id="346912"/>
    <lineage>
        <taxon>Bacteria</taxon>
        <taxon>Pseudomonadati</taxon>
        <taxon>Pseudomonadota</taxon>
        <taxon>Alphaproteobacteria</taxon>
        <taxon>Hyphomicrobiales</taxon>
        <taxon>Xanthobacteraceae</taxon>
        <taxon>Labrys</taxon>
    </lineage>
</organism>
<reference evidence="5" key="1">
    <citation type="journal article" date="2019" name="Int. J. Syst. Evol. Microbiol.">
        <title>The Global Catalogue of Microorganisms (GCM) 10K type strain sequencing project: providing services to taxonomists for standard genome sequencing and annotation.</title>
        <authorList>
            <consortium name="The Broad Institute Genomics Platform"/>
            <consortium name="The Broad Institute Genome Sequencing Center for Infectious Disease"/>
            <person name="Wu L."/>
            <person name="Ma J."/>
        </authorList>
    </citation>
    <scope>NUCLEOTIDE SEQUENCE [LARGE SCALE GENOMIC DNA]</scope>
    <source>
        <strain evidence="5">NBRC 101365</strain>
    </source>
</reference>
<proteinExistence type="inferred from homology"/>
<gene>
    <name evidence="1" type="primary">trhO</name>
    <name evidence="4" type="ORF">GCM10007874_11730</name>
</gene>
<feature type="compositionally biased region" description="Basic and acidic residues" evidence="2">
    <location>
        <begin position="319"/>
        <end position="328"/>
    </location>
</feature>
<dbReference type="InterPro" id="IPR020936">
    <property type="entry name" value="TrhO"/>
</dbReference>
<dbReference type="SMART" id="SM00450">
    <property type="entry name" value="RHOD"/>
    <property type="match status" value="1"/>
</dbReference>
<sequence>MQPIEIAAFYHFARLPDFAALREPLAKLACSLGIKGIILLAPEGINGTVGGTPEAMAAFHPGLREITGLPAIEHKTSFADEMPFLRMKVRLKEEIVTLGDTSVDPTARVGTYVEPRDWNALIADPEVLVIDTRNDFEVRIGSFRGAIDPHTKTFGDFPAYVRDNLDPARHRKVAMFCTGGIRCEKATSLMLREGFEEVYHLKGGVLKYLEEIPPQESLWQGACFVFDKRVAVGHGLAVEDYQLCHGCLSPLDAEERRSPDYEEGVSCPHCASTLTEAQKASSRERHRQVVLAERRGGTHLGPVGDAATMQGATRASPTRLREVAERSEVGGGVVR</sequence>
<dbReference type="EMBL" id="BSPC01000009">
    <property type="protein sequence ID" value="GLS18157.1"/>
    <property type="molecule type" value="Genomic_DNA"/>
</dbReference>
<comment type="catalytic activity">
    <reaction evidence="1">
        <text>uridine(34) in tRNA + AH2 + O2 = 5-hydroxyuridine(34) in tRNA + A + H2O</text>
        <dbReference type="Rhea" id="RHEA:64224"/>
        <dbReference type="Rhea" id="RHEA-COMP:11727"/>
        <dbReference type="Rhea" id="RHEA-COMP:13381"/>
        <dbReference type="ChEBI" id="CHEBI:13193"/>
        <dbReference type="ChEBI" id="CHEBI:15377"/>
        <dbReference type="ChEBI" id="CHEBI:15379"/>
        <dbReference type="ChEBI" id="CHEBI:17499"/>
        <dbReference type="ChEBI" id="CHEBI:65315"/>
        <dbReference type="ChEBI" id="CHEBI:136877"/>
    </reaction>
</comment>
<keyword evidence="1" id="KW-0819">tRNA processing</keyword>
<dbReference type="PROSITE" id="PS50206">
    <property type="entry name" value="RHODANESE_3"/>
    <property type="match status" value="1"/>
</dbReference>
<dbReference type="PANTHER" id="PTHR43268:SF3">
    <property type="entry name" value="RHODANESE-LIKE DOMAIN-CONTAINING PROTEIN 7-RELATED"/>
    <property type="match status" value="1"/>
</dbReference>
<comment type="similarity">
    <text evidence="1">Belongs to the TrhO family.</text>
</comment>
<dbReference type="NCBIfam" id="NF001136">
    <property type="entry name" value="PRK00142.1-4"/>
    <property type="match status" value="1"/>
</dbReference>
<dbReference type="EC" id="1.14.-.-" evidence="1"/>
<dbReference type="Gene3D" id="3.30.70.100">
    <property type="match status" value="1"/>
</dbReference>
<comment type="function">
    <text evidence="1">Catalyzes oxygen-dependent 5-hydroxyuridine (ho5U) modification at position 34 in tRNAs.</text>
</comment>
<dbReference type="Pfam" id="PF00581">
    <property type="entry name" value="Rhodanese"/>
    <property type="match status" value="1"/>
</dbReference>
<name>A0ABQ6CEU3_9HYPH</name>
<evidence type="ECO:0000256" key="1">
    <source>
        <dbReference type="HAMAP-Rule" id="MF_00469"/>
    </source>
</evidence>
<dbReference type="SUPFAM" id="SSF52821">
    <property type="entry name" value="Rhodanese/Cell cycle control phosphatase"/>
    <property type="match status" value="1"/>
</dbReference>